<dbReference type="InterPro" id="IPR036441">
    <property type="entry name" value="DHquinase_II_sf"/>
</dbReference>
<feature type="binding site" evidence="8">
    <location>
        <position position="75"/>
    </location>
    <ligand>
        <name>substrate</name>
    </ligand>
</feature>
<dbReference type="GO" id="GO:0009423">
    <property type="term" value="P:chorismate biosynthetic process"/>
    <property type="evidence" value="ECO:0007669"/>
    <property type="project" value="UniProtKB-UniRule"/>
</dbReference>
<evidence type="ECO:0000256" key="6">
    <source>
        <dbReference type="ARBA" id="ARBA00023141"/>
    </source>
</evidence>
<dbReference type="PROSITE" id="PS01029">
    <property type="entry name" value="DEHYDROQUINASE_II"/>
    <property type="match status" value="1"/>
</dbReference>
<comment type="catalytic activity">
    <reaction evidence="1 8">
        <text>3-dehydroquinate = 3-dehydroshikimate + H2O</text>
        <dbReference type="Rhea" id="RHEA:21096"/>
        <dbReference type="ChEBI" id="CHEBI:15377"/>
        <dbReference type="ChEBI" id="CHEBI:16630"/>
        <dbReference type="ChEBI" id="CHEBI:32364"/>
        <dbReference type="EC" id="4.2.1.10"/>
    </reaction>
</comment>
<dbReference type="UniPathway" id="UPA00053">
    <property type="reaction ID" value="UER00086"/>
</dbReference>
<feature type="active site" description="Proton donor" evidence="8">
    <location>
        <position position="101"/>
    </location>
</feature>
<dbReference type="GO" id="GO:0003855">
    <property type="term" value="F:3-dehydroquinate dehydratase activity"/>
    <property type="evidence" value="ECO:0007669"/>
    <property type="project" value="UniProtKB-UniRule"/>
</dbReference>
<evidence type="ECO:0000256" key="4">
    <source>
        <dbReference type="ARBA" id="ARBA00011193"/>
    </source>
</evidence>
<dbReference type="NCBIfam" id="NF003807">
    <property type="entry name" value="PRK05395.1-4"/>
    <property type="match status" value="1"/>
</dbReference>
<name>A0A3Q9UK43_9ACTN</name>
<dbReference type="Proteomes" id="UP000285875">
    <property type="component" value="Chromosome"/>
</dbReference>
<comment type="pathway">
    <text evidence="2 8">Metabolic intermediate biosynthesis; chorismate biosynthesis; chorismate from D-erythrose 4-phosphate and phosphoenolpyruvate: step 3/7.</text>
</comment>
<feature type="binding site" evidence="8">
    <location>
        <begin position="102"/>
        <end position="103"/>
    </location>
    <ligand>
        <name>substrate</name>
    </ligand>
</feature>
<evidence type="ECO:0000256" key="5">
    <source>
        <dbReference type="ARBA" id="ARBA00012060"/>
    </source>
</evidence>
<keyword evidence="6 8" id="KW-0057">Aromatic amino acid biosynthesis</keyword>
<dbReference type="EC" id="4.2.1.10" evidence="5 8"/>
<dbReference type="GO" id="GO:0019631">
    <property type="term" value="P:quinate catabolic process"/>
    <property type="evidence" value="ECO:0007669"/>
    <property type="project" value="TreeGrafter"/>
</dbReference>
<evidence type="ECO:0000256" key="2">
    <source>
        <dbReference type="ARBA" id="ARBA00004902"/>
    </source>
</evidence>
<dbReference type="SUPFAM" id="SSF52304">
    <property type="entry name" value="Type II 3-dehydroquinate dehydratase"/>
    <property type="match status" value="1"/>
</dbReference>
<evidence type="ECO:0000313" key="11">
    <source>
        <dbReference type="Proteomes" id="UP000285875"/>
    </source>
</evidence>
<keyword evidence="7 8" id="KW-0456">Lyase</keyword>
<feature type="region of interest" description="Disordered" evidence="9">
    <location>
        <begin position="148"/>
        <end position="178"/>
    </location>
</feature>
<proteinExistence type="inferred from homology"/>
<dbReference type="PANTHER" id="PTHR21272">
    <property type="entry name" value="CATABOLIC 3-DEHYDROQUINASE"/>
    <property type="match status" value="1"/>
</dbReference>
<dbReference type="Gene3D" id="3.40.50.9100">
    <property type="entry name" value="Dehydroquinase, class II"/>
    <property type="match status" value="1"/>
</dbReference>
<protein>
    <recommendedName>
        <fullName evidence="5 8">3-dehydroquinate dehydratase</fullName>
        <shortName evidence="8">3-dehydroquinase</shortName>
        <ecNumber evidence="5 8">4.2.1.10</ecNumber>
    </recommendedName>
    <alternativeName>
        <fullName evidence="8">Type II DHQase</fullName>
    </alternativeName>
</protein>
<comment type="function">
    <text evidence="8">Catalyzes a trans-dehydration via an enolate intermediate.</text>
</comment>
<dbReference type="CDD" id="cd00466">
    <property type="entry name" value="DHQase_II"/>
    <property type="match status" value="1"/>
</dbReference>
<feature type="binding site" evidence="8">
    <location>
        <position position="112"/>
    </location>
    <ligand>
        <name>substrate</name>
    </ligand>
</feature>
<feature type="binding site" evidence="8">
    <location>
        <position position="88"/>
    </location>
    <ligand>
        <name>substrate</name>
    </ligand>
</feature>
<dbReference type="InterPro" id="IPR001874">
    <property type="entry name" value="DHquinase_II"/>
</dbReference>
<keyword evidence="8" id="KW-0028">Amino-acid biosynthesis</keyword>
<dbReference type="GO" id="GO:0008652">
    <property type="term" value="P:amino acid biosynthetic process"/>
    <property type="evidence" value="ECO:0007669"/>
    <property type="project" value="UniProtKB-KW"/>
</dbReference>
<organism evidence="10 11">
    <name type="scientific">Acidipropionibacterium jensenii</name>
    <dbReference type="NCBI Taxonomy" id="1749"/>
    <lineage>
        <taxon>Bacteria</taxon>
        <taxon>Bacillati</taxon>
        <taxon>Actinomycetota</taxon>
        <taxon>Actinomycetes</taxon>
        <taxon>Propionibacteriales</taxon>
        <taxon>Propionibacteriaceae</taxon>
        <taxon>Acidipropionibacterium</taxon>
    </lineage>
</organism>
<comment type="similarity">
    <text evidence="3 8">Belongs to the type-II 3-dehydroquinase family.</text>
</comment>
<dbReference type="NCBIfam" id="TIGR01088">
    <property type="entry name" value="aroQ"/>
    <property type="match status" value="1"/>
</dbReference>
<feature type="site" description="Transition state stabilizer" evidence="8">
    <location>
        <position position="19"/>
    </location>
</feature>
<accession>A0A3Q9UK43</accession>
<evidence type="ECO:0000256" key="3">
    <source>
        <dbReference type="ARBA" id="ARBA00011037"/>
    </source>
</evidence>
<dbReference type="HAMAP" id="MF_00169">
    <property type="entry name" value="AroQ"/>
    <property type="match status" value="1"/>
</dbReference>
<dbReference type="AlphaFoldDB" id="A0A3Q9UK43"/>
<evidence type="ECO:0000256" key="9">
    <source>
        <dbReference type="SAM" id="MobiDB-lite"/>
    </source>
</evidence>
<dbReference type="EMBL" id="CP025570">
    <property type="protein sequence ID" value="AZZ39026.1"/>
    <property type="molecule type" value="Genomic_DNA"/>
</dbReference>
<evidence type="ECO:0000313" key="10">
    <source>
        <dbReference type="EMBL" id="AZZ39026.1"/>
    </source>
</evidence>
<dbReference type="NCBIfam" id="NF003806">
    <property type="entry name" value="PRK05395.1-3"/>
    <property type="match status" value="1"/>
</dbReference>
<gene>
    <name evidence="8 10" type="primary">aroQ</name>
    <name evidence="10" type="ORF">C0Z10_03835</name>
</gene>
<reference evidence="11" key="1">
    <citation type="submission" date="2017-12" db="EMBL/GenBank/DDBJ databases">
        <title>Whole genome sequencing of Acidipropionibacterium jensenii strains JS279 and JS280.</title>
        <authorList>
            <person name="Deptula P."/>
            <person name="Laine P."/>
            <person name="Smolander O.-P."/>
            <person name="Paulin L."/>
            <person name="Auvinen P."/>
            <person name="Varmanen P."/>
        </authorList>
    </citation>
    <scope>NUCLEOTIDE SEQUENCE [LARGE SCALE GENOMIC DNA]</scope>
    <source>
        <strain evidence="11">JS280</strain>
    </source>
</reference>
<dbReference type="GO" id="GO:0009073">
    <property type="term" value="P:aromatic amino acid family biosynthetic process"/>
    <property type="evidence" value="ECO:0007669"/>
    <property type="project" value="UniProtKB-KW"/>
</dbReference>
<dbReference type="PANTHER" id="PTHR21272:SF3">
    <property type="entry name" value="CATABOLIC 3-DEHYDROQUINASE"/>
    <property type="match status" value="1"/>
</dbReference>
<dbReference type="KEGG" id="aji:C0Z10_03835"/>
<dbReference type="Pfam" id="PF01220">
    <property type="entry name" value="DHquinase_II"/>
    <property type="match status" value="1"/>
</dbReference>
<comment type="subunit">
    <text evidence="4 8">Homododecamer.</text>
</comment>
<evidence type="ECO:0000256" key="8">
    <source>
        <dbReference type="HAMAP-Rule" id="MF_00169"/>
    </source>
</evidence>
<dbReference type="InterPro" id="IPR018509">
    <property type="entry name" value="DHquinase_II_CS"/>
</dbReference>
<evidence type="ECO:0000256" key="7">
    <source>
        <dbReference type="ARBA" id="ARBA00023239"/>
    </source>
</evidence>
<dbReference type="NCBIfam" id="NF003805">
    <property type="entry name" value="PRK05395.1-2"/>
    <property type="match status" value="1"/>
</dbReference>
<sequence length="178" mass="19234">MATHVLVLNGPNLGRLGRREPQIYGTLTHSALREHLVAVGHDLGLRVDVRQTDAEAQMIDWLHEAADNRIPVVINPAAWSHYSIAIADAVAQLEAPAIEVHLSNIATREEFRHHSVVSAYVTGTIIGLGASGYDYALEHITALMEHPQEDLPEPPQINRGAVQSAITGGPDAGLDPRS</sequence>
<feature type="binding site" evidence="8">
    <location>
        <position position="81"/>
    </location>
    <ligand>
        <name>substrate</name>
    </ligand>
</feature>
<feature type="active site" description="Proton acceptor" evidence="8">
    <location>
        <position position="24"/>
    </location>
</feature>
<evidence type="ECO:0000256" key="1">
    <source>
        <dbReference type="ARBA" id="ARBA00001864"/>
    </source>
</evidence>